<feature type="chain" id="PRO_5036688478" description="(S)-ureidoglycine aminohydrolase cupin domain-containing protein" evidence="1">
    <location>
        <begin position="20"/>
        <end position="145"/>
    </location>
</feature>
<proteinExistence type="predicted"/>
<evidence type="ECO:0000313" key="3">
    <source>
        <dbReference type="EMBL" id="GHD35864.1"/>
    </source>
</evidence>
<feature type="signal peptide" evidence="1">
    <location>
        <begin position="1"/>
        <end position="19"/>
    </location>
</feature>
<feature type="domain" description="(S)-ureidoglycine aminohydrolase cupin" evidence="2">
    <location>
        <begin position="62"/>
        <end position="128"/>
    </location>
</feature>
<accession>A0A919CLY2</accession>
<dbReference type="RefSeq" id="WP_189477968.1">
    <property type="nucleotide sequence ID" value="NZ_BMYM01000002.1"/>
</dbReference>
<comment type="caution">
    <text evidence="3">The sequence shown here is derived from an EMBL/GenBank/DDBJ whole genome shotgun (WGS) entry which is preliminary data.</text>
</comment>
<dbReference type="Proteomes" id="UP000644693">
    <property type="component" value="Unassembled WGS sequence"/>
</dbReference>
<dbReference type="SUPFAM" id="SSF51182">
    <property type="entry name" value="RmlC-like cupins"/>
    <property type="match status" value="1"/>
</dbReference>
<dbReference type="InterPro" id="IPR014710">
    <property type="entry name" value="RmlC-like_jellyroll"/>
</dbReference>
<dbReference type="Gene3D" id="2.60.120.10">
    <property type="entry name" value="Jelly Rolls"/>
    <property type="match status" value="1"/>
</dbReference>
<keyword evidence="4" id="KW-1185">Reference proteome</keyword>
<evidence type="ECO:0000259" key="2">
    <source>
        <dbReference type="Pfam" id="PF05899"/>
    </source>
</evidence>
<reference evidence="3" key="2">
    <citation type="submission" date="2020-09" db="EMBL/GenBank/DDBJ databases">
        <authorList>
            <person name="Sun Q."/>
            <person name="Kim S."/>
        </authorList>
    </citation>
    <scope>NUCLEOTIDE SEQUENCE</scope>
    <source>
        <strain evidence="3">KCTC 23430</strain>
    </source>
</reference>
<organism evidence="3 4">
    <name type="scientific">Parahalioglobus pacificus</name>
    <dbReference type="NCBI Taxonomy" id="930806"/>
    <lineage>
        <taxon>Bacteria</taxon>
        <taxon>Pseudomonadati</taxon>
        <taxon>Pseudomonadota</taxon>
        <taxon>Gammaproteobacteria</taxon>
        <taxon>Cellvibrionales</taxon>
        <taxon>Halieaceae</taxon>
        <taxon>Parahalioglobus</taxon>
    </lineage>
</organism>
<dbReference type="AlphaFoldDB" id="A0A919CLY2"/>
<gene>
    <name evidence="3" type="ORF">GCM10007053_23350</name>
</gene>
<name>A0A919CLY2_9GAMM</name>
<sequence>MKFYVPVIASLLFSASVAAEVITPAKMSQQDLAGAMFKQDDMIKTTHDDGHVTEDVTSLLSSDGKFSSGVYKSSATRSEITEPYGVDEFMYFLSGSVTLTSSDGSVQVINAGEGVTVPKEWTGIWETEGYTKIWVIYSEDGSAFE</sequence>
<protein>
    <recommendedName>
        <fullName evidence="2">(S)-ureidoglycine aminohydrolase cupin domain-containing protein</fullName>
    </recommendedName>
</protein>
<evidence type="ECO:0000256" key="1">
    <source>
        <dbReference type="SAM" id="SignalP"/>
    </source>
</evidence>
<dbReference type="InterPro" id="IPR011051">
    <property type="entry name" value="RmlC_Cupin_sf"/>
</dbReference>
<reference evidence="3" key="1">
    <citation type="journal article" date="2014" name="Int. J. Syst. Evol. Microbiol.">
        <title>Complete genome sequence of Corynebacterium casei LMG S-19264T (=DSM 44701T), isolated from a smear-ripened cheese.</title>
        <authorList>
            <consortium name="US DOE Joint Genome Institute (JGI-PGF)"/>
            <person name="Walter F."/>
            <person name="Albersmeier A."/>
            <person name="Kalinowski J."/>
            <person name="Ruckert C."/>
        </authorList>
    </citation>
    <scope>NUCLEOTIDE SEQUENCE</scope>
    <source>
        <strain evidence="3">KCTC 23430</strain>
    </source>
</reference>
<dbReference type="EMBL" id="BMYM01000002">
    <property type="protein sequence ID" value="GHD35864.1"/>
    <property type="molecule type" value="Genomic_DNA"/>
</dbReference>
<evidence type="ECO:0000313" key="4">
    <source>
        <dbReference type="Proteomes" id="UP000644693"/>
    </source>
</evidence>
<dbReference type="InterPro" id="IPR008579">
    <property type="entry name" value="UGlyAH_Cupin_dom"/>
</dbReference>
<dbReference type="Pfam" id="PF05899">
    <property type="entry name" value="Cupin_3"/>
    <property type="match status" value="1"/>
</dbReference>
<keyword evidence="1" id="KW-0732">Signal</keyword>